<dbReference type="InterPro" id="IPR011598">
    <property type="entry name" value="bHLH_dom"/>
</dbReference>
<evidence type="ECO:0000256" key="1">
    <source>
        <dbReference type="ARBA" id="ARBA00004123"/>
    </source>
</evidence>
<protein>
    <submittedName>
        <fullName evidence="8">Putative bhlh transcription factor</fullName>
    </submittedName>
</protein>
<keyword evidence="5" id="KW-0539">Nucleus</keyword>
<dbReference type="SMART" id="SM00353">
    <property type="entry name" value="HLH"/>
    <property type="match status" value="1"/>
</dbReference>
<accession>A0A6M2DK41</accession>
<dbReference type="PANTHER" id="PTHR15741:SF27">
    <property type="entry name" value="TRANSCRIPTION FACTOR AP-4"/>
    <property type="match status" value="1"/>
</dbReference>
<dbReference type="GO" id="GO:0046983">
    <property type="term" value="F:protein dimerization activity"/>
    <property type="evidence" value="ECO:0007669"/>
    <property type="project" value="InterPro"/>
</dbReference>
<dbReference type="GO" id="GO:0000978">
    <property type="term" value="F:RNA polymerase II cis-regulatory region sequence-specific DNA binding"/>
    <property type="evidence" value="ECO:0007669"/>
    <property type="project" value="TreeGrafter"/>
</dbReference>
<dbReference type="GO" id="GO:0005634">
    <property type="term" value="C:nucleus"/>
    <property type="evidence" value="ECO:0007669"/>
    <property type="project" value="UniProtKB-SubCell"/>
</dbReference>
<organism evidence="8">
    <name type="scientific">Xenopsylla cheopis</name>
    <name type="common">Oriental rat flea</name>
    <name type="synonym">Pulex cheopis</name>
    <dbReference type="NCBI Taxonomy" id="163159"/>
    <lineage>
        <taxon>Eukaryota</taxon>
        <taxon>Metazoa</taxon>
        <taxon>Ecdysozoa</taxon>
        <taxon>Arthropoda</taxon>
        <taxon>Hexapoda</taxon>
        <taxon>Insecta</taxon>
        <taxon>Pterygota</taxon>
        <taxon>Neoptera</taxon>
        <taxon>Endopterygota</taxon>
        <taxon>Siphonaptera</taxon>
        <taxon>Pulicidae</taxon>
        <taxon>Xenopsyllinae</taxon>
        <taxon>Xenopsylla</taxon>
    </lineage>
</organism>
<dbReference type="PROSITE" id="PS50888">
    <property type="entry name" value="BHLH"/>
    <property type="match status" value="1"/>
</dbReference>
<evidence type="ECO:0000256" key="3">
    <source>
        <dbReference type="ARBA" id="ARBA00023125"/>
    </source>
</evidence>
<feature type="domain" description="BHLH" evidence="7">
    <location>
        <begin position="59"/>
        <end position="110"/>
    </location>
</feature>
<evidence type="ECO:0000256" key="4">
    <source>
        <dbReference type="ARBA" id="ARBA00023163"/>
    </source>
</evidence>
<dbReference type="GO" id="GO:0000981">
    <property type="term" value="F:DNA-binding transcription factor activity, RNA polymerase II-specific"/>
    <property type="evidence" value="ECO:0007669"/>
    <property type="project" value="TreeGrafter"/>
</dbReference>
<dbReference type="Pfam" id="PF00010">
    <property type="entry name" value="HLH"/>
    <property type="match status" value="1"/>
</dbReference>
<dbReference type="Gene3D" id="4.10.280.10">
    <property type="entry name" value="Helix-loop-helix DNA-binding domain"/>
    <property type="match status" value="1"/>
</dbReference>
<evidence type="ECO:0000313" key="8">
    <source>
        <dbReference type="EMBL" id="NOV46050.1"/>
    </source>
</evidence>
<dbReference type="AlphaFoldDB" id="A0A6M2DK41"/>
<dbReference type="PANTHER" id="PTHR15741">
    <property type="entry name" value="BASIC HELIX-LOOP-HELIX ZIP TRANSCRIPTION FACTOR"/>
    <property type="match status" value="1"/>
</dbReference>
<name>A0A6M2DK41_XENCH</name>
<evidence type="ECO:0000256" key="2">
    <source>
        <dbReference type="ARBA" id="ARBA00023015"/>
    </source>
</evidence>
<feature type="region of interest" description="Disordered" evidence="6">
    <location>
        <begin position="18"/>
        <end position="52"/>
    </location>
</feature>
<keyword evidence="2" id="KW-0805">Transcription regulation</keyword>
<evidence type="ECO:0000256" key="5">
    <source>
        <dbReference type="ARBA" id="ARBA00023242"/>
    </source>
</evidence>
<dbReference type="CDD" id="cd11419">
    <property type="entry name" value="bHLHzip_TFAP4"/>
    <property type="match status" value="1"/>
</dbReference>
<keyword evidence="4" id="KW-0804">Transcription</keyword>
<sequence length="453" mass="50628">MSYFSTSEDKVVVEEYQEEESEILHIGSEGGGGDTADEGGYQHPRPPGGGSVMEVEKRIRREIANSNERRRMQSINAGFQSLRTLLPHHEGEKLSKAAILQQTAEYIYALEQEKTRLLSQNCQLKRLVNQHEGGDLPAKKRRIHILSSSHHHNVPSANHHQQQNNIDDTETTLLGLSSPEPEEVRAQLEQERRMRAVLEDRVRELEARVYSTLQQPQNATPQTGGYIHRVDVIEHTNNVTIQDPKTNVQRIEDEMLLVPADSLPQVALTQTVVTVPLKSPSPTTCIVKEEPRAPTPILHDHLLTETVNVSIKPEKNGETQSIITLAAPLSMNCTDDDIDDDKNTTAATQQTRPYLSGNKTRQNLETIVEAIRHLEGDHMFDDRSMLGHTTPISTIPTQDAPLALTTTSKQHPPHLILRPNISASSLASSNTTFAHFQRQQQCRPGVIVVKQQS</sequence>
<proteinExistence type="predicted"/>
<evidence type="ECO:0000256" key="6">
    <source>
        <dbReference type="SAM" id="MobiDB-lite"/>
    </source>
</evidence>
<dbReference type="InterPro" id="IPR036638">
    <property type="entry name" value="HLH_DNA-bd_sf"/>
</dbReference>
<dbReference type="EMBL" id="GIIL01002324">
    <property type="protein sequence ID" value="NOV46050.1"/>
    <property type="molecule type" value="Transcribed_RNA"/>
</dbReference>
<dbReference type="FunFam" id="4.10.280.10:FF:000036">
    <property type="entry name" value="Transcription factor AP-4"/>
    <property type="match status" value="1"/>
</dbReference>
<keyword evidence="3" id="KW-0238">DNA-binding</keyword>
<reference evidence="8" key="1">
    <citation type="submission" date="2020-03" db="EMBL/GenBank/DDBJ databases">
        <title>Transcriptomic Profiling of the Digestive Tract of the Rat Flea, Xenopsylla cheopis, Following Blood Feeding and Infection with Yersinia pestis.</title>
        <authorList>
            <person name="Bland D.M."/>
            <person name="Martens C.A."/>
            <person name="Virtaneva K."/>
            <person name="Kanakabandi K."/>
            <person name="Long D."/>
            <person name="Rosenke R."/>
            <person name="Saturday G.A."/>
            <person name="Hoyt F.H."/>
            <person name="Bruno D.P."/>
            <person name="Ribeiro J.M.C."/>
            <person name="Hinnebusch J."/>
        </authorList>
    </citation>
    <scope>NUCLEOTIDE SEQUENCE</scope>
</reference>
<evidence type="ECO:0000259" key="7">
    <source>
        <dbReference type="PROSITE" id="PS50888"/>
    </source>
</evidence>
<dbReference type="InterPro" id="IPR052207">
    <property type="entry name" value="Max-like/E-box_TFs"/>
</dbReference>
<dbReference type="SUPFAM" id="SSF47459">
    <property type="entry name" value="HLH, helix-loop-helix DNA-binding domain"/>
    <property type="match status" value="1"/>
</dbReference>
<comment type="subcellular location">
    <subcellularLocation>
        <location evidence="1">Nucleus</location>
    </subcellularLocation>
</comment>